<dbReference type="NCBIfam" id="NF045540">
    <property type="entry name" value="scaf_prot_MCP1"/>
    <property type="match status" value="1"/>
</dbReference>
<dbReference type="AlphaFoldDB" id="A0A2A3MM94"/>
<dbReference type="GO" id="GO:0004252">
    <property type="term" value="F:serine-type endopeptidase activity"/>
    <property type="evidence" value="ECO:0007669"/>
    <property type="project" value="InterPro"/>
</dbReference>
<proteinExistence type="inferred from homology"/>
<keyword evidence="3" id="KW-0645">Protease</keyword>
<evidence type="ECO:0000256" key="8">
    <source>
        <dbReference type="SAM" id="SignalP"/>
    </source>
</evidence>
<comment type="caution">
    <text evidence="9">The sequence shown here is derived from an EMBL/GenBank/DDBJ whole genome shotgun (WGS) entry which is preliminary data.</text>
</comment>
<dbReference type="CDD" id="cd07016">
    <property type="entry name" value="S14_ClpP_1"/>
    <property type="match status" value="1"/>
</dbReference>
<dbReference type="NCBIfam" id="NF045542">
    <property type="entry name" value="Clp_rel_HeadMat"/>
    <property type="match status" value="1"/>
</dbReference>
<evidence type="ECO:0000313" key="9">
    <source>
        <dbReference type="EMBL" id="PBK05912.1"/>
    </source>
</evidence>
<evidence type="ECO:0000256" key="5">
    <source>
        <dbReference type="ARBA" id="ARBA00022825"/>
    </source>
</evidence>
<keyword evidence="2" id="KW-0963">Cytoplasm</keyword>
<feature type="region of interest" description="Disordered" evidence="7">
    <location>
        <begin position="238"/>
        <end position="270"/>
    </location>
</feature>
<evidence type="ECO:0000256" key="3">
    <source>
        <dbReference type="ARBA" id="ARBA00022670"/>
    </source>
</evidence>
<name>A0A2A3MM94_9PSED</name>
<feature type="chain" id="PRO_5012788220" description="ATP-dependent Clp protease proteolytic subunit" evidence="8">
    <location>
        <begin position="24"/>
        <end position="713"/>
    </location>
</feature>
<dbReference type="RefSeq" id="WP_096002988.1">
    <property type="nucleotide sequence ID" value="NZ_NTMR01000002.1"/>
</dbReference>
<keyword evidence="8" id="KW-0732">Signal</keyword>
<dbReference type="PANTHER" id="PTHR10381:SF70">
    <property type="entry name" value="ATP-DEPENDENT CLP PROTEASE PROTEOLYTIC SUBUNIT"/>
    <property type="match status" value="1"/>
</dbReference>
<keyword evidence="10" id="KW-1185">Reference proteome</keyword>
<dbReference type="SUPFAM" id="SSF52096">
    <property type="entry name" value="ClpP/crotonase"/>
    <property type="match status" value="1"/>
</dbReference>
<evidence type="ECO:0000256" key="4">
    <source>
        <dbReference type="ARBA" id="ARBA00022801"/>
    </source>
</evidence>
<organism evidence="9 10">
    <name type="scientific">Pseudomonas abyssi</name>
    <dbReference type="NCBI Taxonomy" id="170540"/>
    <lineage>
        <taxon>Bacteria</taxon>
        <taxon>Pseudomonadati</taxon>
        <taxon>Pseudomonadota</taxon>
        <taxon>Gammaproteobacteria</taxon>
        <taxon>Pseudomonadales</taxon>
        <taxon>Pseudomonadaceae</taxon>
        <taxon>Pseudomonas</taxon>
    </lineage>
</organism>
<dbReference type="Pfam" id="PF00574">
    <property type="entry name" value="CLP_protease"/>
    <property type="match status" value="1"/>
</dbReference>
<reference evidence="9 10" key="1">
    <citation type="submission" date="2017-09" db="EMBL/GenBank/DDBJ databases">
        <title>Pseudomonas abyssi sp. nov. isolated from Abyssopelagic Water.</title>
        <authorList>
            <person name="Wei Y."/>
        </authorList>
    </citation>
    <scope>NUCLEOTIDE SEQUENCE [LARGE SCALE GENOMIC DNA]</scope>
    <source>
        <strain evidence="9 10">MT5</strain>
    </source>
</reference>
<dbReference type="GO" id="GO:0006515">
    <property type="term" value="P:protein quality control for misfolded or incompletely synthesized proteins"/>
    <property type="evidence" value="ECO:0007669"/>
    <property type="project" value="TreeGrafter"/>
</dbReference>
<dbReference type="Pfam" id="PF25209">
    <property type="entry name" value="Phage_capsid_4"/>
    <property type="match status" value="1"/>
</dbReference>
<dbReference type="GO" id="GO:0004176">
    <property type="term" value="F:ATP-dependent peptidase activity"/>
    <property type="evidence" value="ECO:0007669"/>
    <property type="project" value="InterPro"/>
</dbReference>
<keyword evidence="5" id="KW-0720">Serine protease</keyword>
<protein>
    <recommendedName>
        <fullName evidence="6">ATP-dependent Clp protease proteolytic subunit</fullName>
    </recommendedName>
</protein>
<dbReference type="Gene3D" id="3.90.226.10">
    <property type="entry name" value="2-enoyl-CoA Hydratase, Chain A, domain 1"/>
    <property type="match status" value="1"/>
</dbReference>
<dbReference type="GO" id="GO:0051117">
    <property type="term" value="F:ATPase binding"/>
    <property type="evidence" value="ECO:0007669"/>
    <property type="project" value="TreeGrafter"/>
</dbReference>
<evidence type="ECO:0000256" key="1">
    <source>
        <dbReference type="ARBA" id="ARBA00007039"/>
    </source>
</evidence>
<dbReference type="InterPro" id="IPR029045">
    <property type="entry name" value="ClpP/crotonase-like_dom_sf"/>
</dbReference>
<dbReference type="InterPro" id="IPR001907">
    <property type="entry name" value="ClpP"/>
</dbReference>
<sequence>MGSQKKLSSVLLPVAMAAALAGAEPVLSEENKPKGSWYSIKALSRGTAEVLLYDEIGAWGITAQQFARDLKALGDLQRIDLRVHSPGGDVFEGTAIYNLLKHHPARVEGYVDGLAASMATVILMACDVVHIPENGLMMVHKPWGITGGDADDMRRYVELLDKIEDTMVMAYASKTGKSETEIKSLLKEETWMTGREAVEAGFADQLTEPLAAAAQLSSNRMKEFASMPEALKTLLQPRASTSPQAAATAQPAAPAATQEPAPAAPVAAAPAAPAADEAAVLARAQAAENTRRTGIRAVFQPFASSHGEMLNEVLLDSTVTVEQAQAKLLAALASGTEPSAGPGANAGANAHVYAGNGNLVGDSVRASIMARAGHGEVQADNRYNFMSLRELARASLADRGIGVSALNPMQMVGMAFTHTTSDFGVILMDVANKSMLAGWELAEETFQLWTKKGQLSDFKVSHRVGLGEFPSLRQVREGAEYKYITIGENSQQIALATYGEIFSITRQCIINDDMNMLTDIPRKMGMAAKGTIGDLVYGILTGNPNLSDGVALFHNTHKNLSTGAGSALSVEALDASRTKMRTQKTSADSGKERPLNIRPAYVLTPVALESKALQLINSTSVPTAQVNQGVANPIQGMAKVIAEPRLDDASATAWYLAAAQGSDTIEVAYLNGVDTPYMEQQQGFTVDGVATKVRIDAGVAPLDFRGLQKANGA</sequence>
<evidence type="ECO:0000313" key="10">
    <source>
        <dbReference type="Proteomes" id="UP000242313"/>
    </source>
</evidence>
<accession>A0A2A3MM94</accession>
<dbReference type="EMBL" id="NTMR01000002">
    <property type="protein sequence ID" value="PBK05912.1"/>
    <property type="molecule type" value="Genomic_DNA"/>
</dbReference>
<keyword evidence="4" id="KW-0378">Hydrolase</keyword>
<evidence type="ECO:0000256" key="2">
    <source>
        <dbReference type="ARBA" id="ARBA00022490"/>
    </source>
</evidence>
<dbReference type="Proteomes" id="UP000242313">
    <property type="component" value="Unassembled WGS sequence"/>
</dbReference>
<dbReference type="PRINTS" id="PR00127">
    <property type="entry name" value="CLPPROTEASEP"/>
</dbReference>
<comment type="similarity">
    <text evidence="1 6">Belongs to the peptidase S14 family.</text>
</comment>
<evidence type="ECO:0000256" key="6">
    <source>
        <dbReference type="RuleBase" id="RU003567"/>
    </source>
</evidence>
<dbReference type="GO" id="GO:0009368">
    <property type="term" value="C:endopeptidase Clp complex"/>
    <property type="evidence" value="ECO:0007669"/>
    <property type="project" value="TreeGrafter"/>
</dbReference>
<dbReference type="PANTHER" id="PTHR10381">
    <property type="entry name" value="ATP-DEPENDENT CLP PROTEASE PROTEOLYTIC SUBUNIT"/>
    <property type="match status" value="1"/>
</dbReference>
<gene>
    <name evidence="9" type="ORF">CNQ84_00590</name>
</gene>
<dbReference type="InterPro" id="IPR023562">
    <property type="entry name" value="ClpP/TepA"/>
</dbReference>
<feature type="signal peptide" evidence="8">
    <location>
        <begin position="1"/>
        <end position="23"/>
    </location>
</feature>
<evidence type="ECO:0000256" key="7">
    <source>
        <dbReference type="SAM" id="MobiDB-lite"/>
    </source>
</evidence>